<dbReference type="STRING" id="1562970.ING2E5B_0583"/>
<dbReference type="KEGG" id="pbt:ING2E5B_0583"/>
<reference evidence="2 3" key="1">
    <citation type="submission" date="2014-08" db="EMBL/GenBank/DDBJ databases">
        <authorList>
            <person name="Wibberg D."/>
        </authorList>
    </citation>
    <scope>NUCLEOTIDE SEQUENCE [LARGE SCALE GENOMIC DNA]</scope>
    <source>
        <strain evidence="3">ING2-E5B</strain>
    </source>
</reference>
<protein>
    <submittedName>
        <fullName evidence="2">Uncharacterized protein</fullName>
    </submittedName>
</protein>
<evidence type="ECO:0000313" key="2">
    <source>
        <dbReference type="EMBL" id="CEA15350.1"/>
    </source>
</evidence>
<feature type="region of interest" description="Disordered" evidence="1">
    <location>
        <begin position="1"/>
        <end position="23"/>
    </location>
</feature>
<proteinExistence type="predicted"/>
<dbReference type="HOGENOM" id="CLU_136587_0_0_10"/>
<gene>
    <name evidence="2" type="ORF">ING2E5B_0583</name>
</gene>
<sequence length="139" mass="15645">MPSGDRTGPMGQGPRTGRARGFCSGFDTPGYEDGLYRNRGWGACRDQIARSGRRIAVARGTGFGRRAGTGRGAGVVQGYSADRLYSFGLLISELIQNIPWQDILHKRDEMKELKTEAQRLKRSNEELEEKLRKLEERRE</sequence>
<evidence type="ECO:0000256" key="1">
    <source>
        <dbReference type="SAM" id="MobiDB-lite"/>
    </source>
</evidence>
<keyword evidence="3" id="KW-1185">Reference proteome</keyword>
<dbReference type="EMBL" id="LN515532">
    <property type="protein sequence ID" value="CEA15350.1"/>
    <property type="molecule type" value="Genomic_DNA"/>
</dbReference>
<dbReference type="OrthoDB" id="9815278at2"/>
<feature type="region of interest" description="Disordered" evidence="1">
    <location>
        <begin position="117"/>
        <end position="139"/>
    </location>
</feature>
<name>A0A098BXH5_9BACT</name>
<organism evidence="2 3">
    <name type="scientific">Fermentimonas caenicola</name>
    <dbReference type="NCBI Taxonomy" id="1562970"/>
    <lineage>
        <taxon>Bacteria</taxon>
        <taxon>Pseudomonadati</taxon>
        <taxon>Bacteroidota</taxon>
        <taxon>Bacteroidia</taxon>
        <taxon>Bacteroidales</taxon>
        <taxon>Dysgonomonadaceae</taxon>
        <taxon>Fermentimonas</taxon>
    </lineage>
</organism>
<dbReference type="Proteomes" id="UP000032417">
    <property type="component" value="Chromosome 1"/>
</dbReference>
<dbReference type="InterPro" id="IPR035205">
    <property type="entry name" value="DUF5320"/>
</dbReference>
<accession>A0A098BXH5</accession>
<dbReference type="AlphaFoldDB" id="A0A098BXH5"/>
<dbReference type="Pfam" id="PF17253">
    <property type="entry name" value="DUF5320"/>
    <property type="match status" value="1"/>
</dbReference>
<dbReference type="PATRIC" id="fig|1562970.3.peg.580"/>
<evidence type="ECO:0000313" key="3">
    <source>
        <dbReference type="Proteomes" id="UP000032417"/>
    </source>
</evidence>